<dbReference type="OrthoDB" id="116243at2"/>
<dbReference type="InterPro" id="IPR036513">
    <property type="entry name" value="STAS_dom_sf"/>
</dbReference>
<organism evidence="2 3">
    <name type="scientific">Nocardioides guangzhouensis</name>
    <dbReference type="NCBI Taxonomy" id="2497878"/>
    <lineage>
        <taxon>Bacteria</taxon>
        <taxon>Bacillati</taxon>
        <taxon>Actinomycetota</taxon>
        <taxon>Actinomycetes</taxon>
        <taxon>Propionibacteriales</taxon>
        <taxon>Nocardioidaceae</taxon>
        <taxon>Nocardioides</taxon>
    </lineage>
</organism>
<name>A0A4V1XZ83_9ACTN</name>
<accession>A0A4V1XZ83</accession>
<evidence type="ECO:0000313" key="2">
    <source>
        <dbReference type="EMBL" id="RYP85849.1"/>
    </source>
</evidence>
<evidence type="ECO:0000259" key="1">
    <source>
        <dbReference type="PROSITE" id="PS50801"/>
    </source>
</evidence>
<dbReference type="Pfam" id="PF14417">
    <property type="entry name" value="MEDS"/>
    <property type="match status" value="1"/>
</dbReference>
<protein>
    <recommendedName>
        <fullName evidence="1">STAS domain-containing protein</fullName>
    </recommendedName>
</protein>
<gene>
    <name evidence="2" type="ORF">EKO23_11080</name>
</gene>
<dbReference type="Proteomes" id="UP000295198">
    <property type="component" value="Unassembled WGS sequence"/>
</dbReference>
<sequence>MGPGSQHSSVDLGSLEPGTHLCAFHRDDGQLVRSSSTFVGQALAAGDQLLYVASDDQVDGLLAALADDVPVDDALASGQLLVRSFADAYGTRRPGDLVAIADGFRAAAERSREDGFPALRVAARMDGLVDLLGSPAEVLRWERASTALQREIGVSSVCHYDLRLTDDELVGLLVGEHDGLSPEQADAPLATFVPVGDPWGLRVLGEVDLSNRDALVRVLRSRAVVAPRLRVDLAGMTFADVGTLTRLHGVAAGLPGDGWLVLGDAPPVVRRALAVAGLGHERMRLEP</sequence>
<dbReference type="InterPro" id="IPR025847">
    <property type="entry name" value="MEDS_domain"/>
</dbReference>
<feature type="domain" description="STAS" evidence="1">
    <location>
        <begin position="201"/>
        <end position="287"/>
    </location>
</feature>
<reference evidence="2 3" key="1">
    <citation type="submission" date="2019-01" db="EMBL/GenBank/DDBJ databases">
        <title>Nocardioides guangzhouensis sp. nov., an actinobacterium isolated from soil.</title>
        <authorList>
            <person name="Fu Y."/>
            <person name="Cai Y."/>
            <person name="Lin Z."/>
            <person name="Chen P."/>
        </authorList>
    </citation>
    <scope>NUCLEOTIDE SEQUENCE [LARGE SCALE GENOMIC DNA]</scope>
    <source>
        <strain evidence="2 3">130</strain>
    </source>
</reference>
<dbReference type="RefSeq" id="WP_134717194.1">
    <property type="nucleotide sequence ID" value="NZ_SDKM01000014.1"/>
</dbReference>
<keyword evidence="3" id="KW-1185">Reference proteome</keyword>
<evidence type="ECO:0000313" key="3">
    <source>
        <dbReference type="Proteomes" id="UP000295198"/>
    </source>
</evidence>
<dbReference type="InterPro" id="IPR002645">
    <property type="entry name" value="STAS_dom"/>
</dbReference>
<dbReference type="EMBL" id="SDKM01000014">
    <property type="protein sequence ID" value="RYP85849.1"/>
    <property type="molecule type" value="Genomic_DNA"/>
</dbReference>
<dbReference type="PROSITE" id="PS50801">
    <property type="entry name" value="STAS"/>
    <property type="match status" value="1"/>
</dbReference>
<comment type="caution">
    <text evidence="2">The sequence shown here is derived from an EMBL/GenBank/DDBJ whole genome shotgun (WGS) entry which is preliminary data.</text>
</comment>
<dbReference type="Gene3D" id="3.30.750.24">
    <property type="entry name" value="STAS domain"/>
    <property type="match status" value="1"/>
</dbReference>
<dbReference type="AlphaFoldDB" id="A0A4V1XZ83"/>
<proteinExistence type="predicted"/>